<sequence>MRTLNPRVHPAKSYSMNKKKKLKILNK</sequence>
<evidence type="ECO:0000313" key="2">
    <source>
        <dbReference type="EMBL" id="MBX36435.1"/>
    </source>
</evidence>
<dbReference type="AlphaFoldDB" id="A0A2P2N1T0"/>
<name>A0A2P2N1T0_RHIMU</name>
<accession>A0A2P2N1T0</accession>
<reference evidence="2" key="1">
    <citation type="submission" date="2018-02" db="EMBL/GenBank/DDBJ databases">
        <title>Rhizophora mucronata_Transcriptome.</title>
        <authorList>
            <person name="Meera S.P."/>
            <person name="Sreeshan A."/>
            <person name="Augustine A."/>
        </authorList>
    </citation>
    <scope>NUCLEOTIDE SEQUENCE</scope>
    <source>
        <tissue evidence="2">Leaf</tissue>
    </source>
</reference>
<protein>
    <submittedName>
        <fullName evidence="2">Uncharacterized protein</fullName>
    </submittedName>
</protein>
<dbReference type="EMBL" id="GGEC01055951">
    <property type="protein sequence ID" value="MBX36435.1"/>
    <property type="molecule type" value="Transcribed_RNA"/>
</dbReference>
<proteinExistence type="predicted"/>
<feature type="region of interest" description="Disordered" evidence="1">
    <location>
        <begin position="1"/>
        <end position="27"/>
    </location>
</feature>
<organism evidence="2">
    <name type="scientific">Rhizophora mucronata</name>
    <name type="common">Asiatic mangrove</name>
    <dbReference type="NCBI Taxonomy" id="61149"/>
    <lineage>
        <taxon>Eukaryota</taxon>
        <taxon>Viridiplantae</taxon>
        <taxon>Streptophyta</taxon>
        <taxon>Embryophyta</taxon>
        <taxon>Tracheophyta</taxon>
        <taxon>Spermatophyta</taxon>
        <taxon>Magnoliopsida</taxon>
        <taxon>eudicotyledons</taxon>
        <taxon>Gunneridae</taxon>
        <taxon>Pentapetalae</taxon>
        <taxon>rosids</taxon>
        <taxon>fabids</taxon>
        <taxon>Malpighiales</taxon>
        <taxon>Rhizophoraceae</taxon>
        <taxon>Rhizophora</taxon>
    </lineage>
</organism>
<feature type="compositionally biased region" description="Basic residues" evidence="1">
    <location>
        <begin position="17"/>
        <end position="27"/>
    </location>
</feature>
<evidence type="ECO:0000256" key="1">
    <source>
        <dbReference type="SAM" id="MobiDB-lite"/>
    </source>
</evidence>